<evidence type="ECO:0000313" key="1">
    <source>
        <dbReference type="EMBL" id="PTO37189.1"/>
    </source>
</evidence>
<protein>
    <recommendedName>
        <fullName evidence="3">AbrB family transcriptional regulator</fullName>
    </recommendedName>
</protein>
<comment type="caution">
    <text evidence="1">The sequence shown here is derived from an EMBL/GenBank/DDBJ whole genome shotgun (WGS) entry which is preliminary data.</text>
</comment>
<gene>
    <name evidence="1" type="ORF">C6N14_01460</name>
</gene>
<evidence type="ECO:0008006" key="3">
    <source>
        <dbReference type="Google" id="ProtNLM"/>
    </source>
</evidence>
<proteinExistence type="predicted"/>
<dbReference type="EMBL" id="PYGR01000003">
    <property type="protein sequence ID" value="PTO37189.1"/>
    <property type="molecule type" value="Genomic_DNA"/>
</dbReference>
<reference evidence="1 2" key="1">
    <citation type="submission" date="2018-03" db="EMBL/GenBank/DDBJ databases">
        <title>Draft genome sequences of four Enterococcus mundtii strains isolated from beef slaughterhouses in Kenya.</title>
        <authorList>
            <person name="Wambui J."/>
            <person name="Stevens M."/>
            <person name="Njage P."/>
            <person name="Stephan R."/>
            <person name="Tasara T."/>
        </authorList>
    </citation>
    <scope>NUCLEOTIDE SEQUENCE [LARGE SCALE GENOMIC DNA]</scope>
    <source>
        <strain evidence="1 2">H18-EM</strain>
    </source>
</reference>
<dbReference type="NCBIfam" id="NF047400">
    <property type="entry name" value="MazE_PemI_antitoxin"/>
    <property type="match status" value="1"/>
</dbReference>
<organism evidence="1 2">
    <name type="scientific">Enterococcus mundtii</name>
    <dbReference type="NCBI Taxonomy" id="53346"/>
    <lineage>
        <taxon>Bacteria</taxon>
        <taxon>Bacillati</taxon>
        <taxon>Bacillota</taxon>
        <taxon>Bacilli</taxon>
        <taxon>Lactobacillales</taxon>
        <taxon>Enterococcaceae</taxon>
        <taxon>Enterococcus</taxon>
    </lineage>
</organism>
<name>A0A2T5DG27_ENTMU</name>
<evidence type="ECO:0000313" key="2">
    <source>
        <dbReference type="Proteomes" id="UP000244022"/>
    </source>
</evidence>
<dbReference type="Proteomes" id="UP000244022">
    <property type="component" value="Unassembled WGS sequence"/>
</dbReference>
<dbReference type="AlphaFoldDB" id="A0A2T5DG27"/>
<accession>A0A2T5DG27</accession>
<sequence>MMINVKARKIGNSISISIPKQYQVEAGSKYVVYKSKNGGLIFTPKIENPFLSDKPFQKDEDEGWQTIAKEEIGKNLGTSTR</sequence>